<comment type="caution">
    <text evidence="1">The sequence shown here is derived from an EMBL/GenBank/DDBJ whole genome shotgun (WGS) entry which is preliminary data.</text>
</comment>
<proteinExistence type="predicted"/>
<reference evidence="2" key="1">
    <citation type="journal article" date="2019" name="Int. J. Syst. Evol. Microbiol.">
        <title>The Global Catalogue of Microorganisms (GCM) 10K type strain sequencing project: providing services to taxonomists for standard genome sequencing and annotation.</title>
        <authorList>
            <consortium name="The Broad Institute Genomics Platform"/>
            <consortium name="The Broad Institute Genome Sequencing Center for Infectious Disease"/>
            <person name="Wu L."/>
            <person name="Ma J."/>
        </authorList>
    </citation>
    <scope>NUCLEOTIDE SEQUENCE [LARGE SCALE GENOMIC DNA]</scope>
    <source>
        <strain evidence="2">CGMCC 4.7241</strain>
    </source>
</reference>
<accession>A0ABV7YQ73</accession>
<dbReference type="RefSeq" id="WP_205117948.1">
    <property type="nucleotide sequence ID" value="NZ_JAFBCM010000001.1"/>
</dbReference>
<gene>
    <name evidence="1" type="ORF">ACFOUW_36260</name>
</gene>
<evidence type="ECO:0000313" key="2">
    <source>
        <dbReference type="Proteomes" id="UP001595699"/>
    </source>
</evidence>
<protein>
    <recommendedName>
        <fullName evidence="3">NYN domain-containing protein</fullName>
    </recommendedName>
</protein>
<organism evidence="1 2">
    <name type="scientific">Tenggerimyces flavus</name>
    <dbReference type="NCBI Taxonomy" id="1708749"/>
    <lineage>
        <taxon>Bacteria</taxon>
        <taxon>Bacillati</taxon>
        <taxon>Actinomycetota</taxon>
        <taxon>Actinomycetes</taxon>
        <taxon>Propionibacteriales</taxon>
        <taxon>Nocardioidaceae</taxon>
        <taxon>Tenggerimyces</taxon>
    </lineage>
</organism>
<dbReference type="EMBL" id="JBHRZH010000051">
    <property type="protein sequence ID" value="MFC3766330.1"/>
    <property type="molecule type" value="Genomic_DNA"/>
</dbReference>
<evidence type="ECO:0000313" key="1">
    <source>
        <dbReference type="EMBL" id="MFC3766330.1"/>
    </source>
</evidence>
<sequence length="81" mass="8977">MDFVRLAIEGAYDVGILFSCDTDLMPALETVAGLGSTTVEVAAWDGTRRLRFAGTNTPWCHYLDVVRYRSCEDTTDTRPVS</sequence>
<evidence type="ECO:0008006" key="3">
    <source>
        <dbReference type="Google" id="ProtNLM"/>
    </source>
</evidence>
<keyword evidence="2" id="KW-1185">Reference proteome</keyword>
<dbReference type="Proteomes" id="UP001595699">
    <property type="component" value="Unassembled WGS sequence"/>
</dbReference>
<name>A0ABV7YQ73_9ACTN</name>
<dbReference type="Gene3D" id="3.40.50.1010">
    <property type="entry name" value="5'-nuclease"/>
    <property type="match status" value="1"/>
</dbReference>